<evidence type="ECO:0000313" key="3">
    <source>
        <dbReference type="Proteomes" id="UP000219281"/>
    </source>
</evidence>
<evidence type="ECO:0000313" key="2">
    <source>
        <dbReference type="EMBL" id="SOD12728.1"/>
    </source>
</evidence>
<organism evidence="2 3">
    <name type="scientific">Pedobacter xixiisoli</name>
    <dbReference type="NCBI Taxonomy" id="1476464"/>
    <lineage>
        <taxon>Bacteria</taxon>
        <taxon>Pseudomonadati</taxon>
        <taxon>Bacteroidota</taxon>
        <taxon>Sphingobacteriia</taxon>
        <taxon>Sphingobacteriales</taxon>
        <taxon>Sphingobacteriaceae</taxon>
        <taxon>Pedobacter</taxon>
    </lineage>
</organism>
<sequence length="182" mass="20270">MKKNLLTLILSFSVISVFAQKDSTKVTDRTVGRNEIRLNLLNTIIGIPEISYERIFNDNSGAGLSILFGIDDNTDYKLGAIPYYRVYFGNNNKMGTGFFIEANAAVMQVEDDRIYLTDPNGYAYSYRETNVTSFGLGAAAGGKFLTKNGFVGEVYLGAGRFFNKKNYVEAYPRIGITIGKRF</sequence>
<dbReference type="Proteomes" id="UP000219281">
    <property type="component" value="Unassembled WGS sequence"/>
</dbReference>
<reference evidence="3" key="1">
    <citation type="submission" date="2017-09" db="EMBL/GenBank/DDBJ databases">
        <authorList>
            <person name="Varghese N."/>
            <person name="Submissions S."/>
        </authorList>
    </citation>
    <scope>NUCLEOTIDE SEQUENCE [LARGE SCALE GENOMIC DNA]</scope>
    <source>
        <strain evidence="3">CGMCC 1.12803</strain>
    </source>
</reference>
<gene>
    <name evidence="2" type="ORF">SAMN06297358_0817</name>
</gene>
<name>A0A285ZSW8_9SPHI</name>
<accession>A0A285ZSW8</accession>
<dbReference type="AlphaFoldDB" id="A0A285ZSW8"/>
<feature type="signal peptide" evidence="1">
    <location>
        <begin position="1"/>
        <end position="19"/>
    </location>
</feature>
<dbReference type="RefSeq" id="WP_097128971.1">
    <property type="nucleotide sequence ID" value="NZ_OCMT01000001.1"/>
</dbReference>
<keyword evidence="1" id="KW-0732">Signal</keyword>
<keyword evidence="3" id="KW-1185">Reference proteome</keyword>
<protein>
    <recommendedName>
        <fullName evidence="4">DUF3575 domain-containing protein</fullName>
    </recommendedName>
</protein>
<dbReference type="EMBL" id="OCMT01000001">
    <property type="protein sequence ID" value="SOD12728.1"/>
    <property type="molecule type" value="Genomic_DNA"/>
</dbReference>
<feature type="chain" id="PRO_5013103518" description="DUF3575 domain-containing protein" evidence="1">
    <location>
        <begin position="20"/>
        <end position="182"/>
    </location>
</feature>
<proteinExistence type="predicted"/>
<evidence type="ECO:0000256" key="1">
    <source>
        <dbReference type="SAM" id="SignalP"/>
    </source>
</evidence>
<dbReference type="OrthoDB" id="768080at2"/>
<evidence type="ECO:0008006" key="4">
    <source>
        <dbReference type="Google" id="ProtNLM"/>
    </source>
</evidence>